<evidence type="ECO:0000256" key="5">
    <source>
        <dbReference type="ARBA" id="ARBA00023006"/>
    </source>
</evidence>
<evidence type="ECO:0000313" key="7">
    <source>
        <dbReference type="EMBL" id="PWA00462.1"/>
    </source>
</evidence>
<protein>
    <recommendedName>
        <fullName evidence="2">Ubiquitin-like-conjugating enzyme ATG10</fullName>
    </recommendedName>
    <alternativeName>
        <fullName evidence="6">Autophagy-related protein 10</fullName>
    </alternativeName>
</protein>
<evidence type="ECO:0000256" key="1">
    <source>
        <dbReference type="ARBA" id="ARBA00005696"/>
    </source>
</evidence>
<keyword evidence="4" id="KW-0833">Ubl conjugation pathway</keyword>
<proteinExistence type="inferred from homology"/>
<accession>A0A2U1J5U4</accession>
<gene>
    <name evidence="7" type="ORF">BB558_003500</name>
</gene>
<organism evidence="7 8">
    <name type="scientific">Smittium angustum</name>
    <dbReference type="NCBI Taxonomy" id="133377"/>
    <lineage>
        <taxon>Eukaryota</taxon>
        <taxon>Fungi</taxon>
        <taxon>Fungi incertae sedis</taxon>
        <taxon>Zoopagomycota</taxon>
        <taxon>Kickxellomycotina</taxon>
        <taxon>Harpellomycetes</taxon>
        <taxon>Harpellales</taxon>
        <taxon>Legeriomycetaceae</taxon>
        <taxon>Smittium</taxon>
    </lineage>
</organism>
<dbReference type="Gene3D" id="3.30.1460.50">
    <property type="match status" value="1"/>
</dbReference>
<dbReference type="GO" id="GO:0032446">
    <property type="term" value="P:protein modification by small protein conjugation"/>
    <property type="evidence" value="ECO:0007669"/>
    <property type="project" value="TreeGrafter"/>
</dbReference>
<evidence type="ECO:0000313" key="8">
    <source>
        <dbReference type="Proteomes" id="UP000245591"/>
    </source>
</evidence>
<evidence type="ECO:0000256" key="6">
    <source>
        <dbReference type="ARBA" id="ARBA00029833"/>
    </source>
</evidence>
<evidence type="ECO:0000256" key="3">
    <source>
        <dbReference type="ARBA" id="ARBA00022679"/>
    </source>
</evidence>
<comment type="similarity">
    <text evidence="1">Belongs to the ATG10 family.</text>
</comment>
<sequence>MSLERKKLINFPSITREEYKLGIEIFYKDNKTILDHYSYQNYLENDLDPVLIIKRKLFADRTDPSLLNFGGYIDQNDFGNEDFDQDLDYSCENKEMIDKCILEVEEDVTLKNKENIVIEYHIVYSNTWKCPVLYFTLYTEEGTTLDFDETTSVLERGYKSNSEDFCKDEIGGVIGIGDHPILQRPFYFVHPCQTLEILKTMTSTGYLVDKAIAI</sequence>
<dbReference type="Proteomes" id="UP000245591">
    <property type="component" value="Unassembled WGS sequence"/>
</dbReference>
<reference evidence="7 8" key="1">
    <citation type="journal article" date="2018" name="MBio">
        <title>Comparative Genomics Reveals the Core Gene Toolbox for the Fungus-Insect Symbiosis.</title>
        <authorList>
            <person name="Wang Y."/>
            <person name="Stata M."/>
            <person name="Wang W."/>
            <person name="Stajich J.E."/>
            <person name="White M.M."/>
            <person name="Moncalvo J.M."/>
        </authorList>
    </citation>
    <scope>NUCLEOTIDE SEQUENCE [LARGE SCALE GENOMIC DNA]</scope>
    <source>
        <strain evidence="7 8">AUS-126-30</strain>
    </source>
</reference>
<dbReference type="PANTHER" id="PTHR14957">
    <property type="entry name" value="UBIQUITIN-LIKE-CONJUGATING ENZYME ATG10"/>
    <property type="match status" value="1"/>
</dbReference>
<dbReference type="PANTHER" id="PTHR14957:SF1">
    <property type="entry name" value="UBIQUITIN-LIKE-CONJUGATING ENZYME ATG10"/>
    <property type="match status" value="1"/>
</dbReference>
<comment type="caution">
    <text evidence="7">The sequence shown here is derived from an EMBL/GenBank/DDBJ whole genome shotgun (WGS) entry which is preliminary data.</text>
</comment>
<name>A0A2U1J5U4_SMIAN</name>
<dbReference type="GO" id="GO:0000422">
    <property type="term" value="P:autophagy of mitochondrion"/>
    <property type="evidence" value="ECO:0007669"/>
    <property type="project" value="TreeGrafter"/>
</dbReference>
<dbReference type="AlphaFoldDB" id="A0A2U1J5U4"/>
<dbReference type="InterPro" id="IPR007135">
    <property type="entry name" value="Atg3/Atg10"/>
</dbReference>
<evidence type="ECO:0000256" key="4">
    <source>
        <dbReference type="ARBA" id="ARBA00022786"/>
    </source>
</evidence>
<keyword evidence="5" id="KW-0072">Autophagy</keyword>
<dbReference type="GO" id="GO:0000045">
    <property type="term" value="P:autophagosome assembly"/>
    <property type="evidence" value="ECO:0007669"/>
    <property type="project" value="TreeGrafter"/>
</dbReference>
<dbReference type="GO" id="GO:0005829">
    <property type="term" value="C:cytosol"/>
    <property type="evidence" value="ECO:0007669"/>
    <property type="project" value="TreeGrafter"/>
</dbReference>
<dbReference type="GO" id="GO:0061651">
    <property type="term" value="F:Atg12 conjugating enzyme activity"/>
    <property type="evidence" value="ECO:0007669"/>
    <property type="project" value="TreeGrafter"/>
</dbReference>
<evidence type="ECO:0000256" key="2">
    <source>
        <dbReference type="ARBA" id="ARBA00021099"/>
    </source>
</evidence>
<dbReference type="EMBL" id="MBFU01000333">
    <property type="protein sequence ID" value="PWA00462.1"/>
    <property type="molecule type" value="Genomic_DNA"/>
</dbReference>
<dbReference type="Pfam" id="PF03987">
    <property type="entry name" value="Autophagy_act_C"/>
    <property type="match status" value="1"/>
</dbReference>
<keyword evidence="8" id="KW-1185">Reference proteome</keyword>
<keyword evidence="3" id="KW-0808">Transferase</keyword>